<comment type="caution">
    <text evidence="1">The sequence shown here is derived from an EMBL/GenBank/DDBJ whole genome shotgun (WGS) entry which is preliminary data.</text>
</comment>
<organism evidence="1 2">
    <name type="scientific">Candidatus Eisenbergiella merdipullorum</name>
    <dbReference type="NCBI Taxonomy" id="2838553"/>
    <lineage>
        <taxon>Bacteria</taxon>
        <taxon>Bacillati</taxon>
        <taxon>Bacillota</taxon>
        <taxon>Clostridia</taxon>
        <taxon>Lachnospirales</taxon>
        <taxon>Lachnospiraceae</taxon>
        <taxon>Eisenbergiella</taxon>
    </lineage>
</organism>
<gene>
    <name evidence="1" type="ORF">H9717_02370</name>
</gene>
<dbReference type="AlphaFoldDB" id="A0A9D2I4Z4"/>
<dbReference type="Proteomes" id="UP000886858">
    <property type="component" value="Unassembled WGS sequence"/>
</dbReference>
<name>A0A9D2I4Z4_9FIRM</name>
<evidence type="ECO:0000313" key="1">
    <source>
        <dbReference type="EMBL" id="HJA91959.1"/>
    </source>
</evidence>
<reference evidence="1" key="2">
    <citation type="submission" date="2021-04" db="EMBL/GenBank/DDBJ databases">
        <authorList>
            <person name="Gilroy R."/>
        </authorList>
    </citation>
    <scope>NUCLEOTIDE SEQUENCE</scope>
    <source>
        <strain evidence="1">CHK179-7159</strain>
    </source>
</reference>
<accession>A0A9D2I4Z4</accession>
<evidence type="ECO:0000313" key="2">
    <source>
        <dbReference type="Proteomes" id="UP000886858"/>
    </source>
</evidence>
<dbReference type="EMBL" id="DWYY01000030">
    <property type="protein sequence ID" value="HJA91959.1"/>
    <property type="molecule type" value="Genomic_DNA"/>
</dbReference>
<proteinExistence type="predicted"/>
<sequence>MGIFIDLYIGRDVTDEEWAPVYKESLRLARAFHLMDSEVLEAYGHRLVCGIPSEKKADENGWCAIGDSITMGRAEAQRLPRRLRGLQDGDRDTCEKGGACGKGGRCPYDPLLAAAPGRTMLDWRDARCSGSLHLWGNKTQGEAYHIYLLAIGCMIEDRLGGRACVDGDITMGQCRKAVRLANGFLDRPISLPARCEPERLYARIRALPLKKKEVLNVFQNLYLGVPDAEYGRFVREHFTKEEQALFWKREFADMRIGSPGFASVLRDYLNLGNSLEDLCRYVQFVERDGTEYYKPFVEELMKTKLFLKKKDLRDCLEIDREEEAPYSIYTLLAQFVLSGAKNYNVNRFIPPDEIRETLERFIGGYCDVSGIMADFLKQSAGKKEEPASVLNDLMDKKLEALKKKREKYDICEYRELLHYKPGSRIEPGVEENCVKFLAFYKSVCDEEEFVTLMNSSSEERNSFLVYQNVDVFLMEKKWRRIFTEMEKHPENLRRYYPMVRVQGDENGKWIVYAYVTNDAFYRYIEKRMK</sequence>
<protein>
    <submittedName>
        <fullName evidence="1">Uncharacterized protein</fullName>
    </submittedName>
</protein>
<reference evidence="1" key="1">
    <citation type="journal article" date="2021" name="PeerJ">
        <title>Extensive microbial diversity within the chicken gut microbiome revealed by metagenomics and culture.</title>
        <authorList>
            <person name="Gilroy R."/>
            <person name="Ravi A."/>
            <person name="Getino M."/>
            <person name="Pursley I."/>
            <person name="Horton D.L."/>
            <person name="Alikhan N.F."/>
            <person name="Baker D."/>
            <person name="Gharbi K."/>
            <person name="Hall N."/>
            <person name="Watson M."/>
            <person name="Adriaenssens E.M."/>
            <person name="Foster-Nyarko E."/>
            <person name="Jarju S."/>
            <person name="Secka A."/>
            <person name="Antonio M."/>
            <person name="Oren A."/>
            <person name="Chaudhuri R.R."/>
            <person name="La Ragione R."/>
            <person name="Hildebrand F."/>
            <person name="Pallen M.J."/>
        </authorList>
    </citation>
    <scope>NUCLEOTIDE SEQUENCE</scope>
    <source>
        <strain evidence="1">CHK179-7159</strain>
    </source>
</reference>